<feature type="domain" description="HTH cro/C1-type" evidence="2">
    <location>
        <begin position="10"/>
        <end position="63"/>
    </location>
</feature>
<comment type="caution">
    <text evidence="3">The sequence shown here is derived from an EMBL/GenBank/DDBJ whole genome shotgun (WGS) entry which is preliminary data.</text>
</comment>
<evidence type="ECO:0000256" key="1">
    <source>
        <dbReference type="PROSITE-ProRule" id="PRU00339"/>
    </source>
</evidence>
<dbReference type="InterPro" id="IPR053163">
    <property type="entry name" value="HTH-type_regulator_Rgg"/>
</dbReference>
<gene>
    <name evidence="3" type="ORF">AM506_10745</name>
</gene>
<dbReference type="PROSITE" id="PS50943">
    <property type="entry name" value="HTH_CROC1"/>
    <property type="match status" value="1"/>
</dbReference>
<dbReference type="SUPFAM" id="SSF47413">
    <property type="entry name" value="lambda repressor-like DNA-binding domains"/>
    <property type="match status" value="1"/>
</dbReference>
<reference evidence="3 4" key="1">
    <citation type="submission" date="2015-08" db="EMBL/GenBank/DDBJ databases">
        <title>Draft Genome Sequence of Bacillus vietnamensis UCD-SED5.</title>
        <authorList>
            <person name="Lee R.D."/>
            <person name="Jospin G."/>
            <person name="Lang J.M."/>
            <person name="Coil D.A."/>
            <person name="Eisen J.A."/>
        </authorList>
    </citation>
    <scope>NUCLEOTIDE SEQUENCE [LARGE SCALE GENOMIC DNA]</scope>
    <source>
        <strain evidence="3 4">UCD-SED5</strain>
    </source>
</reference>
<dbReference type="SMART" id="SM00530">
    <property type="entry name" value="HTH_XRE"/>
    <property type="match status" value="1"/>
</dbReference>
<dbReference type="CDD" id="cd00093">
    <property type="entry name" value="HTH_XRE"/>
    <property type="match status" value="1"/>
</dbReference>
<dbReference type="PROSITE" id="PS50005">
    <property type="entry name" value="TPR"/>
    <property type="match status" value="2"/>
</dbReference>
<sequence>MDYSIIGTKIREMRRAIRLTQDELADGICTQALISRMEKGDIYPSATALYQISKKLGVDVNYFFEIGMTPCLDYIKEVERQLRKLRINHQYIEMMEMVKNEENNPLFKDPANAQLLCWHKGIYHFEVVKDQDTAFDLLHKAFQMTADSKKVLSEIEMEILLTLGAFHFTNENYQKSLCHYSEVKTALSTAEWLQDKSIKTKLLYNMARVYTRLGNYQESIQYCQKAIKWIIKEEHMYGFAQLHYHLGYNLELIGDYEQALPYFEKAAAFFEIQNNMEFVRFIRGKMEKLIDDVNRGTFKKKSTSH</sequence>
<dbReference type="GO" id="GO:0003677">
    <property type="term" value="F:DNA binding"/>
    <property type="evidence" value="ECO:0007669"/>
    <property type="project" value="InterPro"/>
</dbReference>
<dbReference type="Proteomes" id="UP000050398">
    <property type="component" value="Unassembled WGS sequence"/>
</dbReference>
<dbReference type="PANTHER" id="PTHR37038:SF14">
    <property type="entry name" value="TRANSCRIPTIONAL ACTIVATOR"/>
    <property type="match status" value="1"/>
</dbReference>
<dbReference type="InterPro" id="IPR011990">
    <property type="entry name" value="TPR-like_helical_dom_sf"/>
</dbReference>
<evidence type="ECO:0000259" key="2">
    <source>
        <dbReference type="PROSITE" id="PS50943"/>
    </source>
</evidence>
<evidence type="ECO:0000313" key="4">
    <source>
        <dbReference type="Proteomes" id="UP000050398"/>
    </source>
</evidence>
<dbReference type="PANTHER" id="PTHR37038">
    <property type="entry name" value="TRANSCRIPTIONAL REGULATOR-RELATED"/>
    <property type="match status" value="1"/>
</dbReference>
<accession>A0A0N8GGV9</accession>
<dbReference type="EMBL" id="LIXZ01000007">
    <property type="protein sequence ID" value="KPL59586.1"/>
    <property type="molecule type" value="Genomic_DNA"/>
</dbReference>
<feature type="repeat" description="TPR" evidence="1">
    <location>
        <begin position="200"/>
        <end position="233"/>
    </location>
</feature>
<name>A0A0N8GGV9_9BACI</name>
<keyword evidence="1" id="KW-0802">TPR repeat</keyword>
<dbReference type="InterPro" id="IPR001387">
    <property type="entry name" value="Cro/C1-type_HTH"/>
</dbReference>
<dbReference type="InterPro" id="IPR010982">
    <property type="entry name" value="Lambda_DNA-bd_dom_sf"/>
</dbReference>
<dbReference type="SMART" id="SM00028">
    <property type="entry name" value="TPR"/>
    <property type="match status" value="2"/>
</dbReference>
<dbReference type="PATRIC" id="fig|218284.4.peg.3845"/>
<dbReference type="InterPro" id="IPR019734">
    <property type="entry name" value="TPR_rpt"/>
</dbReference>
<dbReference type="SUPFAM" id="SSF48452">
    <property type="entry name" value="TPR-like"/>
    <property type="match status" value="1"/>
</dbReference>
<dbReference type="Pfam" id="PF18768">
    <property type="entry name" value="RNPP_C"/>
    <property type="match status" value="1"/>
</dbReference>
<dbReference type="Gene3D" id="1.25.40.10">
    <property type="entry name" value="Tetratricopeptide repeat domain"/>
    <property type="match status" value="1"/>
</dbReference>
<organism evidence="3 4">
    <name type="scientific">Rossellomorea vietnamensis</name>
    <dbReference type="NCBI Taxonomy" id="218284"/>
    <lineage>
        <taxon>Bacteria</taxon>
        <taxon>Bacillati</taxon>
        <taxon>Bacillota</taxon>
        <taxon>Bacilli</taxon>
        <taxon>Bacillales</taxon>
        <taxon>Bacillaceae</taxon>
        <taxon>Rossellomorea</taxon>
    </lineage>
</organism>
<dbReference type="Pfam" id="PF01381">
    <property type="entry name" value="HTH_3"/>
    <property type="match status" value="1"/>
</dbReference>
<proteinExistence type="predicted"/>
<feature type="repeat" description="TPR" evidence="1">
    <location>
        <begin position="240"/>
        <end position="273"/>
    </location>
</feature>
<dbReference type="InterPro" id="IPR041315">
    <property type="entry name" value="PlcR_TPR"/>
</dbReference>
<protein>
    <recommendedName>
        <fullName evidence="2">HTH cro/C1-type domain-containing protein</fullName>
    </recommendedName>
</protein>
<evidence type="ECO:0000313" key="3">
    <source>
        <dbReference type="EMBL" id="KPL59586.1"/>
    </source>
</evidence>
<dbReference type="AlphaFoldDB" id="A0A0N8GGV9"/>
<dbReference type="RefSeq" id="WP_160316870.1">
    <property type="nucleotide sequence ID" value="NZ_LIXZ01000007.1"/>
</dbReference>
<dbReference type="OrthoDB" id="1150409at2"/>